<accession>A0ABD5MQF3</accession>
<dbReference type="InterPro" id="IPR018376">
    <property type="entry name" value="Enoyl-CoA_hyd/isom_CS"/>
</dbReference>
<dbReference type="PANTHER" id="PTHR11941">
    <property type="entry name" value="ENOYL-COA HYDRATASE-RELATED"/>
    <property type="match status" value="1"/>
</dbReference>
<evidence type="ECO:0000256" key="1">
    <source>
        <dbReference type="ARBA" id="ARBA00005254"/>
    </source>
</evidence>
<dbReference type="InterPro" id="IPR001753">
    <property type="entry name" value="Enoyl-CoA_hydra/iso"/>
</dbReference>
<dbReference type="PROSITE" id="PS00166">
    <property type="entry name" value="ENOYL_COA_HYDRATASE"/>
    <property type="match status" value="1"/>
</dbReference>
<reference evidence="3" key="1">
    <citation type="submission" date="2024-09" db="EMBL/GenBank/DDBJ databases">
        <authorList>
            <person name="Sun Q."/>
        </authorList>
    </citation>
    <scope>NUCLEOTIDE SEQUENCE [LARGE SCALE GENOMIC DNA]</scope>
    <source>
        <strain evidence="3">JCM 31273</strain>
    </source>
</reference>
<evidence type="ECO:0000313" key="4">
    <source>
        <dbReference type="Proteomes" id="UP001589595"/>
    </source>
</evidence>
<sequence>MIRAERAADGEYRTVTIDRPEARNALTPDALDALEAAVVEADEPVVLLRGAGSAFCAGADLDVVESLADPAAFAEHGQRVADAIESADAVVIAGVDGAARGGGVELALACDIRVATPAATFAETGVSFGLFGAWGGTARLPRIVGEGVALDIACSARVVDAEEAREMGLVSRVVPDPTTVAREVADNDPGALSAVKRLVRAGARGAETAADERAAFARLHDERFGE</sequence>
<evidence type="ECO:0000256" key="2">
    <source>
        <dbReference type="RuleBase" id="RU003707"/>
    </source>
</evidence>
<dbReference type="RefSeq" id="WP_225935073.1">
    <property type="nucleotide sequence ID" value="NZ_CP082286.1"/>
</dbReference>
<name>A0ABD5MQF3_9EURY</name>
<protein>
    <submittedName>
        <fullName evidence="3">Enoyl-CoA hydratase/isomerase family protein</fullName>
    </submittedName>
</protein>
<proteinExistence type="inferred from homology"/>
<dbReference type="EMBL" id="JBHMAJ010000007">
    <property type="protein sequence ID" value="MFB9824609.1"/>
    <property type="molecule type" value="Genomic_DNA"/>
</dbReference>
<dbReference type="CDD" id="cd06558">
    <property type="entry name" value="crotonase-like"/>
    <property type="match status" value="1"/>
</dbReference>
<dbReference type="GO" id="GO:0003824">
    <property type="term" value="F:catalytic activity"/>
    <property type="evidence" value="ECO:0007669"/>
    <property type="project" value="UniProtKB-ARBA"/>
</dbReference>
<comment type="similarity">
    <text evidence="1 2">Belongs to the enoyl-CoA hydratase/isomerase family.</text>
</comment>
<organism evidence="3 4">
    <name type="scientific">Halobaculum roseum</name>
    <dbReference type="NCBI Taxonomy" id="2175149"/>
    <lineage>
        <taxon>Archaea</taxon>
        <taxon>Methanobacteriati</taxon>
        <taxon>Methanobacteriota</taxon>
        <taxon>Stenosarchaea group</taxon>
        <taxon>Halobacteria</taxon>
        <taxon>Halobacteriales</taxon>
        <taxon>Haloferacaceae</taxon>
        <taxon>Halobaculum</taxon>
    </lineage>
</organism>
<dbReference type="InterPro" id="IPR029045">
    <property type="entry name" value="ClpP/crotonase-like_dom_sf"/>
</dbReference>
<dbReference type="Proteomes" id="UP001589595">
    <property type="component" value="Unassembled WGS sequence"/>
</dbReference>
<dbReference type="Gene3D" id="3.90.226.10">
    <property type="entry name" value="2-enoyl-CoA Hydratase, Chain A, domain 1"/>
    <property type="match status" value="1"/>
</dbReference>
<dbReference type="GeneID" id="67210756"/>
<dbReference type="AlphaFoldDB" id="A0ABD5MQF3"/>
<keyword evidence="4" id="KW-1185">Reference proteome</keyword>
<gene>
    <name evidence="3" type="ORF">ACFFOL_10585</name>
</gene>
<dbReference type="PANTHER" id="PTHR11941:SF54">
    <property type="entry name" value="ENOYL-COA HYDRATASE, MITOCHONDRIAL"/>
    <property type="match status" value="1"/>
</dbReference>
<evidence type="ECO:0000313" key="3">
    <source>
        <dbReference type="EMBL" id="MFB9824609.1"/>
    </source>
</evidence>
<dbReference type="SUPFAM" id="SSF52096">
    <property type="entry name" value="ClpP/crotonase"/>
    <property type="match status" value="1"/>
</dbReference>
<dbReference type="Pfam" id="PF00378">
    <property type="entry name" value="ECH_1"/>
    <property type="match status" value="1"/>
</dbReference>
<comment type="caution">
    <text evidence="3">The sequence shown here is derived from an EMBL/GenBank/DDBJ whole genome shotgun (WGS) entry which is preliminary data.</text>
</comment>